<evidence type="ECO:0000313" key="1">
    <source>
        <dbReference type="EMBL" id="KAF2008334.1"/>
    </source>
</evidence>
<dbReference type="RefSeq" id="XP_033376673.1">
    <property type="nucleotide sequence ID" value="XM_033523007.1"/>
</dbReference>
<proteinExistence type="predicted"/>
<dbReference type="Proteomes" id="UP000799778">
    <property type="component" value="Unassembled WGS sequence"/>
</dbReference>
<accession>A0A6A5X6C4</accession>
<feature type="non-terminal residue" evidence="1">
    <location>
        <position position="126"/>
    </location>
</feature>
<feature type="non-terminal residue" evidence="1">
    <location>
        <position position="1"/>
    </location>
</feature>
<evidence type="ECO:0000313" key="2">
    <source>
        <dbReference type="Proteomes" id="UP000799778"/>
    </source>
</evidence>
<protein>
    <submittedName>
        <fullName evidence="1">Uncharacterized protein</fullName>
    </submittedName>
</protein>
<dbReference type="AlphaFoldDB" id="A0A6A5X6C4"/>
<dbReference type="OrthoDB" id="3661685at2759"/>
<sequence>RLRPLEANDIDQLVRSNGGCTAAVDMEPLQMWSSKRHESAEEYIETLSRINGYLRLEITFYRECFRHAEVFRDTVTQISQELLHQSIISLIADISLNDIRDISRSICTAVDNLQAKQKVTLQNYVS</sequence>
<dbReference type="GeneID" id="54280404"/>
<keyword evidence="2" id="KW-1185">Reference proteome</keyword>
<gene>
    <name evidence="1" type="ORF">BU24DRAFT_328654</name>
</gene>
<reference evidence="1" key="1">
    <citation type="journal article" date="2020" name="Stud. Mycol.">
        <title>101 Dothideomycetes genomes: a test case for predicting lifestyles and emergence of pathogens.</title>
        <authorList>
            <person name="Haridas S."/>
            <person name="Albert R."/>
            <person name="Binder M."/>
            <person name="Bloem J."/>
            <person name="Labutti K."/>
            <person name="Salamov A."/>
            <person name="Andreopoulos B."/>
            <person name="Baker S."/>
            <person name="Barry K."/>
            <person name="Bills G."/>
            <person name="Bluhm B."/>
            <person name="Cannon C."/>
            <person name="Castanera R."/>
            <person name="Culley D."/>
            <person name="Daum C."/>
            <person name="Ezra D."/>
            <person name="Gonzalez J."/>
            <person name="Henrissat B."/>
            <person name="Kuo A."/>
            <person name="Liang C."/>
            <person name="Lipzen A."/>
            <person name="Lutzoni F."/>
            <person name="Magnuson J."/>
            <person name="Mondo S."/>
            <person name="Nolan M."/>
            <person name="Ohm R."/>
            <person name="Pangilinan J."/>
            <person name="Park H.-J."/>
            <person name="Ramirez L."/>
            <person name="Alfaro M."/>
            <person name="Sun H."/>
            <person name="Tritt A."/>
            <person name="Yoshinaga Y."/>
            <person name="Zwiers L.-H."/>
            <person name="Turgeon B."/>
            <person name="Goodwin S."/>
            <person name="Spatafora J."/>
            <person name="Crous P."/>
            <person name="Grigoriev I."/>
        </authorList>
    </citation>
    <scope>NUCLEOTIDE SEQUENCE</scope>
    <source>
        <strain evidence="1">CBS 175.79</strain>
    </source>
</reference>
<name>A0A6A5X6C4_9PLEO</name>
<dbReference type="EMBL" id="ML978085">
    <property type="protein sequence ID" value="KAF2008334.1"/>
    <property type="molecule type" value="Genomic_DNA"/>
</dbReference>
<organism evidence="1 2">
    <name type="scientific">Aaosphaeria arxii CBS 175.79</name>
    <dbReference type="NCBI Taxonomy" id="1450172"/>
    <lineage>
        <taxon>Eukaryota</taxon>
        <taxon>Fungi</taxon>
        <taxon>Dikarya</taxon>
        <taxon>Ascomycota</taxon>
        <taxon>Pezizomycotina</taxon>
        <taxon>Dothideomycetes</taxon>
        <taxon>Pleosporomycetidae</taxon>
        <taxon>Pleosporales</taxon>
        <taxon>Pleosporales incertae sedis</taxon>
        <taxon>Aaosphaeria</taxon>
    </lineage>
</organism>